<reference evidence="2" key="1">
    <citation type="submission" date="2023-03" db="EMBL/GenBank/DDBJ databases">
        <title>Massive genome expansion in bonnet fungi (Mycena s.s.) driven by repeated elements and novel gene families across ecological guilds.</title>
        <authorList>
            <consortium name="Lawrence Berkeley National Laboratory"/>
            <person name="Harder C.B."/>
            <person name="Miyauchi S."/>
            <person name="Viragh M."/>
            <person name="Kuo A."/>
            <person name="Thoen E."/>
            <person name="Andreopoulos B."/>
            <person name="Lu D."/>
            <person name="Skrede I."/>
            <person name="Drula E."/>
            <person name="Henrissat B."/>
            <person name="Morin E."/>
            <person name="Kohler A."/>
            <person name="Barry K."/>
            <person name="LaButti K."/>
            <person name="Morin E."/>
            <person name="Salamov A."/>
            <person name="Lipzen A."/>
            <person name="Mereny Z."/>
            <person name="Hegedus B."/>
            <person name="Baldrian P."/>
            <person name="Stursova M."/>
            <person name="Weitz H."/>
            <person name="Taylor A."/>
            <person name="Grigoriev I.V."/>
            <person name="Nagy L.G."/>
            <person name="Martin F."/>
            <person name="Kauserud H."/>
        </authorList>
    </citation>
    <scope>NUCLEOTIDE SEQUENCE</scope>
    <source>
        <strain evidence="2">CBHHK173m</strain>
    </source>
</reference>
<proteinExistence type="predicted"/>
<name>A0AAD6TUL1_9AGAR</name>
<evidence type="ECO:0000256" key="1">
    <source>
        <dbReference type="SAM" id="SignalP"/>
    </source>
</evidence>
<feature type="signal peptide" evidence="1">
    <location>
        <begin position="1"/>
        <end position="21"/>
    </location>
</feature>
<evidence type="ECO:0000313" key="2">
    <source>
        <dbReference type="EMBL" id="KAJ7079813.1"/>
    </source>
</evidence>
<keyword evidence="1" id="KW-0732">Signal</keyword>
<dbReference type="Proteomes" id="UP001222325">
    <property type="component" value="Unassembled WGS sequence"/>
</dbReference>
<sequence length="137" mass="14193">MLGGLPRWILCVCVPLAGLSSEYGGLRAAGLQLGSRAAGAQAQTREAFEPGLGLGTGGVGAGTGATRLSSTLRAGISKLPVGRVLHQSLSSTFLNDLQISWPSNIPPQRNVRVTRLSASFVAGRANNWCSTCGGRFR</sequence>
<dbReference type="EMBL" id="JARJCN010000058">
    <property type="protein sequence ID" value="KAJ7079813.1"/>
    <property type="molecule type" value="Genomic_DNA"/>
</dbReference>
<protein>
    <submittedName>
        <fullName evidence="2">Uncharacterized protein</fullName>
    </submittedName>
</protein>
<keyword evidence="3" id="KW-1185">Reference proteome</keyword>
<accession>A0AAD6TUL1</accession>
<dbReference type="AlphaFoldDB" id="A0AAD6TUL1"/>
<comment type="caution">
    <text evidence="2">The sequence shown here is derived from an EMBL/GenBank/DDBJ whole genome shotgun (WGS) entry which is preliminary data.</text>
</comment>
<gene>
    <name evidence="2" type="ORF">B0H15DRAFT_858109</name>
</gene>
<organism evidence="2 3">
    <name type="scientific">Mycena belliarum</name>
    <dbReference type="NCBI Taxonomy" id="1033014"/>
    <lineage>
        <taxon>Eukaryota</taxon>
        <taxon>Fungi</taxon>
        <taxon>Dikarya</taxon>
        <taxon>Basidiomycota</taxon>
        <taxon>Agaricomycotina</taxon>
        <taxon>Agaricomycetes</taxon>
        <taxon>Agaricomycetidae</taxon>
        <taxon>Agaricales</taxon>
        <taxon>Marasmiineae</taxon>
        <taxon>Mycenaceae</taxon>
        <taxon>Mycena</taxon>
    </lineage>
</organism>
<evidence type="ECO:0000313" key="3">
    <source>
        <dbReference type="Proteomes" id="UP001222325"/>
    </source>
</evidence>
<feature type="chain" id="PRO_5042199608" evidence="1">
    <location>
        <begin position="22"/>
        <end position="137"/>
    </location>
</feature>